<evidence type="ECO:0000313" key="3">
    <source>
        <dbReference type="EMBL" id="KER30915.1"/>
    </source>
</evidence>
<gene>
    <name evidence="3" type="ORF">T265_13073</name>
</gene>
<evidence type="ECO:0000256" key="1">
    <source>
        <dbReference type="SAM" id="Coils"/>
    </source>
</evidence>
<feature type="compositionally biased region" description="Polar residues" evidence="2">
    <location>
        <begin position="14"/>
        <end position="39"/>
    </location>
</feature>
<dbReference type="OrthoDB" id="6239805at2759"/>
<keyword evidence="1" id="KW-0175">Coiled coil</keyword>
<proteinExistence type="predicted"/>
<keyword evidence="4" id="KW-1185">Reference proteome</keyword>
<dbReference type="Proteomes" id="UP000054324">
    <property type="component" value="Unassembled WGS sequence"/>
</dbReference>
<accession>A0A075A5L7</accession>
<feature type="region of interest" description="Disordered" evidence="2">
    <location>
        <begin position="1"/>
        <end position="58"/>
    </location>
</feature>
<dbReference type="CTD" id="20327241"/>
<protein>
    <submittedName>
        <fullName evidence="3">Uncharacterized protein</fullName>
    </submittedName>
</protein>
<evidence type="ECO:0000313" key="4">
    <source>
        <dbReference type="Proteomes" id="UP000054324"/>
    </source>
</evidence>
<reference evidence="3 4" key="1">
    <citation type="submission" date="2013-11" db="EMBL/GenBank/DDBJ databases">
        <title>Opisthorchis viverrini - life in the bile duct.</title>
        <authorList>
            <person name="Young N.D."/>
            <person name="Nagarajan N."/>
            <person name="Lin S.J."/>
            <person name="Korhonen P.K."/>
            <person name="Jex A.R."/>
            <person name="Hall R.S."/>
            <person name="Safavi-Hemami H."/>
            <person name="Kaewkong W."/>
            <person name="Bertrand D."/>
            <person name="Gao S."/>
            <person name="Seet Q."/>
            <person name="Wongkham S."/>
            <person name="Teh B.T."/>
            <person name="Wongkham C."/>
            <person name="Intapan P.M."/>
            <person name="Maleewong W."/>
            <person name="Yang X."/>
            <person name="Hu M."/>
            <person name="Wang Z."/>
            <person name="Hofmann A."/>
            <person name="Sternberg P.W."/>
            <person name="Tan P."/>
            <person name="Wang J."/>
            <person name="Gasser R.B."/>
        </authorList>
    </citation>
    <scope>NUCLEOTIDE SEQUENCE [LARGE SCALE GENOMIC DNA]</scope>
</reference>
<dbReference type="AlphaFoldDB" id="A0A075A5L7"/>
<dbReference type="EMBL" id="KL596653">
    <property type="protein sequence ID" value="KER30915.1"/>
    <property type="molecule type" value="Genomic_DNA"/>
</dbReference>
<organism evidence="3 4">
    <name type="scientific">Opisthorchis viverrini</name>
    <name type="common">Southeast Asian liver fluke</name>
    <dbReference type="NCBI Taxonomy" id="6198"/>
    <lineage>
        <taxon>Eukaryota</taxon>
        <taxon>Metazoa</taxon>
        <taxon>Spiralia</taxon>
        <taxon>Lophotrochozoa</taxon>
        <taxon>Platyhelminthes</taxon>
        <taxon>Trematoda</taxon>
        <taxon>Digenea</taxon>
        <taxon>Opisthorchiida</taxon>
        <taxon>Opisthorchiata</taxon>
        <taxon>Opisthorchiidae</taxon>
        <taxon>Opisthorchis</taxon>
    </lineage>
</organism>
<evidence type="ECO:0000256" key="2">
    <source>
        <dbReference type="SAM" id="MobiDB-lite"/>
    </source>
</evidence>
<dbReference type="KEGG" id="ovi:T265_13073"/>
<feature type="non-terminal residue" evidence="3">
    <location>
        <position position="242"/>
    </location>
</feature>
<name>A0A075A5L7_OPIVI</name>
<sequence>MSPNKNETGPGLSRSFQQPSELKATEPSNFTPTETQSGLSLEGLQHAPRLPQFRSANDRRKFDQDLRYVELDDTATEPLSESNAPVPKVVFPVKGLLSESSARSMEELTRRKRKLDHLQCCLKRYEIERAEAGQAVKRIEERLNELKLRTADLLGYSNSQPTGRNTLYQMTQPNRRVSGNLSGTKTNWMYVDAENLFHPSVSVAPTTTTYTTGLFKSIDQNPYGERPPTDWNIPFAEYVGQQ</sequence>
<dbReference type="GeneID" id="20327241"/>
<feature type="coiled-coil region" evidence="1">
    <location>
        <begin position="122"/>
        <end position="149"/>
    </location>
</feature>
<dbReference type="RefSeq" id="XP_009165352.1">
    <property type="nucleotide sequence ID" value="XM_009167088.1"/>
</dbReference>